<comment type="caution">
    <text evidence="2">The sequence shown here is derived from an EMBL/GenBank/DDBJ whole genome shotgun (WGS) entry which is preliminary data.</text>
</comment>
<dbReference type="HOGENOM" id="CLU_3402248_0_0_5"/>
<name>A0A072R3W6_BARBA</name>
<reference evidence="2 3" key="1">
    <citation type="submission" date="2013-04" db="EMBL/GenBank/DDBJ databases">
        <title>The Genome Sequence of Bartonella bacilliformis Ver097.</title>
        <authorList>
            <consortium name="The Broad Institute Genomics Platform"/>
            <consortium name="The Broad Institute Genome Sequencing Center for Infectious Disease"/>
            <person name="Feldgarden M."/>
            <person name="Kirby J."/>
            <person name="Birtles R."/>
            <person name="Dasch G."/>
            <person name="Hendrix L."/>
            <person name="Koehler J."/>
            <person name="Walker B."/>
            <person name="Young S.K."/>
            <person name="Zeng Q."/>
            <person name="Gargeya S."/>
            <person name="Fitzgerald M."/>
            <person name="Haas B."/>
            <person name="Abouelleil A."/>
            <person name="Allen A.W."/>
            <person name="Alvarado L."/>
            <person name="Arachchi H.M."/>
            <person name="Berlin A.M."/>
            <person name="Chapman S.B."/>
            <person name="Gainer-Dewar J."/>
            <person name="Goldberg J."/>
            <person name="Griggs A."/>
            <person name="Gujja S."/>
            <person name="Hansen M."/>
            <person name="Howarth C."/>
            <person name="Imamovic A."/>
            <person name="Ireland A."/>
            <person name="Larimer J."/>
            <person name="McCowan C."/>
            <person name="Murphy C."/>
            <person name="Pearson M."/>
            <person name="Poon T.W."/>
            <person name="Priest M."/>
            <person name="Roberts A."/>
            <person name="Saif S."/>
            <person name="Shea T."/>
            <person name="Sisk P."/>
            <person name="Sykes S."/>
            <person name="Wortman J."/>
            <person name="Nusbaum C."/>
            <person name="Birren B."/>
        </authorList>
    </citation>
    <scope>NUCLEOTIDE SEQUENCE [LARGE SCALE GENOMIC DNA]</scope>
    <source>
        <strain evidence="2 3">Ver097</strain>
    </source>
</reference>
<dbReference type="PATRIC" id="fig|1293911.3.peg.438"/>
<dbReference type="EMBL" id="ASIV01000003">
    <property type="protein sequence ID" value="KEG20336.1"/>
    <property type="molecule type" value="Genomic_DNA"/>
</dbReference>
<proteinExistence type="predicted"/>
<evidence type="ECO:0000256" key="1">
    <source>
        <dbReference type="SAM" id="MobiDB-lite"/>
    </source>
</evidence>
<protein>
    <submittedName>
        <fullName evidence="2">Uncharacterized protein</fullName>
    </submittedName>
</protein>
<dbReference type="Proteomes" id="UP000031740">
    <property type="component" value="Unassembled WGS sequence"/>
</dbReference>
<organism evidence="2 3">
    <name type="scientific">Bartonella bacilliformis Ver097</name>
    <dbReference type="NCBI Taxonomy" id="1293911"/>
    <lineage>
        <taxon>Bacteria</taxon>
        <taxon>Pseudomonadati</taxon>
        <taxon>Pseudomonadota</taxon>
        <taxon>Alphaproteobacteria</taxon>
        <taxon>Hyphomicrobiales</taxon>
        <taxon>Bartonellaceae</taxon>
        <taxon>Bartonella</taxon>
    </lineage>
</organism>
<evidence type="ECO:0000313" key="3">
    <source>
        <dbReference type="Proteomes" id="UP000031740"/>
    </source>
</evidence>
<dbReference type="AlphaFoldDB" id="A0A072R3W6"/>
<dbReference type="STRING" id="1293911.H710_00411"/>
<feature type="region of interest" description="Disordered" evidence="1">
    <location>
        <begin position="1"/>
        <end position="30"/>
    </location>
</feature>
<sequence length="30" mass="3295">MGPAVSQSDEIDENKGVGVSFPRMHDCFLQ</sequence>
<accession>A0A072R3W6</accession>
<evidence type="ECO:0000313" key="2">
    <source>
        <dbReference type="EMBL" id="KEG20336.1"/>
    </source>
</evidence>
<gene>
    <name evidence="2" type="ORF">H710_00411</name>
</gene>